<evidence type="ECO:0000259" key="11">
    <source>
        <dbReference type="Pfam" id="PF00535"/>
    </source>
</evidence>
<evidence type="ECO:0000256" key="8">
    <source>
        <dbReference type="ARBA" id="ARBA00037904"/>
    </source>
</evidence>
<keyword evidence="5" id="KW-0125">Carotenoid biosynthesis</keyword>
<gene>
    <name evidence="12" type="ORF">DJ90_1103</name>
</gene>
<name>A0A090ZGS2_PAEMA</name>
<evidence type="ECO:0000256" key="1">
    <source>
        <dbReference type="ARBA" id="ARBA00004236"/>
    </source>
</evidence>
<dbReference type="RefSeq" id="WP_115311356.1">
    <property type="nucleotide sequence ID" value="NZ_JAKOBR010000030.1"/>
</dbReference>
<evidence type="ECO:0000256" key="4">
    <source>
        <dbReference type="ARBA" id="ARBA00022679"/>
    </source>
</evidence>
<keyword evidence="3" id="KW-0328">Glycosyltransferase</keyword>
<evidence type="ECO:0000256" key="10">
    <source>
        <dbReference type="ARBA" id="ARBA00040345"/>
    </source>
</evidence>
<dbReference type="SUPFAM" id="SSF53448">
    <property type="entry name" value="Nucleotide-diphospho-sugar transferases"/>
    <property type="match status" value="1"/>
</dbReference>
<comment type="subcellular location">
    <subcellularLocation>
        <location evidence="1">Cell membrane</location>
    </subcellularLocation>
</comment>
<dbReference type="PANTHER" id="PTHR43646:SF2">
    <property type="entry name" value="GLYCOSYLTRANSFERASE 2-LIKE DOMAIN-CONTAINING PROTEIN"/>
    <property type="match status" value="1"/>
</dbReference>
<comment type="function">
    <text evidence="7">Catalyzes the glycosylation of 4,4'-diaponeurosporenoate, i.e. the esterification of glucose at the C1'' position with the carboxyl group of 4,4'-diaponeurosporenic acid, to form glycosyl-4,4'-diaponeurosporenoate. This is a step in the biosynthesis of staphyloxanthin, an orange pigment present in most staphylococci strains.</text>
</comment>
<dbReference type="GO" id="GO:0016757">
    <property type="term" value="F:glycosyltransferase activity"/>
    <property type="evidence" value="ECO:0007669"/>
    <property type="project" value="UniProtKB-KW"/>
</dbReference>
<evidence type="ECO:0000256" key="6">
    <source>
        <dbReference type="ARBA" id="ARBA00023136"/>
    </source>
</evidence>
<dbReference type="PATRIC" id="fig|44252.3.peg.1571"/>
<dbReference type="GO" id="GO:0016117">
    <property type="term" value="P:carotenoid biosynthetic process"/>
    <property type="evidence" value="ECO:0007669"/>
    <property type="project" value="UniProtKB-KW"/>
</dbReference>
<evidence type="ECO:0000256" key="9">
    <source>
        <dbReference type="ARBA" id="ARBA00038120"/>
    </source>
</evidence>
<dbReference type="AlphaFoldDB" id="A0A090ZGS2"/>
<dbReference type="EMBL" id="JMQA01000018">
    <property type="protein sequence ID" value="KFN10519.1"/>
    <property type="molecule type" value="Genomic_DNA"/>
</dbReference>
<dbReference type="InterPro" id="IPR001173">
    <property type="entry name" value="Glyco_trans_2-like"/>
</dbReference>
<dbReference type="PANTHER" id="PTHR43646">
    <property type="entry name" value="GLYCOSYLTRANSFERASE"/>
    <property type="match status" value="1"/>
</dbReference>
<evidence type="ECO:0000256" key="2">
    <source>
        <dbReference type="ARBA" id="ARBA00022475"/>
    </source>
</evidence>
<dbReference type="OrthoDB" id="2902148at2"/>
<protein>
    <recommendedName>
        <fullName evidence="10">4,4'-diaponeurosporenoate glycosyltransferase</fullName>
    </recommendedName>
</protein>
<keyword evidence="2" id="KW-1003">Cell membrane</keyword>
<sequence>MVNKRKIQGRLNRKKIQSKPAMPRLVNHQDPIVSIIIPAMNERATLRDVLREAGRLHPRSETIVVANGSTDGTAELAKKSGARVIRSAKPLGHDVGRRVGAEAARGSVLLFIDADMVIPVKELRPFAEAVLSGVDVALNGYSGPVASKKTHPVVLAKHVLNGMLSRTDLKGASLTAVPHALSRRGAELIGLQTLEIPPLAQAKAVLLGLNVQAVHTVPVGRLNPVRARRRAGGRREDPLTSLVVGDHLAAVHWLTLQKGPRGGYGDLGRMRGRVRWME</sequence>
<dbReference type="GeneID" id="77011845"/>
<comment type="pathway">
    <text evidence="8">Carotenoid biosynthesis; staphyloxanthin biosynthesis; staphyloxanthin from farnesyl diphosphate: step 4/5.</text>
</comment>
<accession>A0A090ZGS2</accession>
<comment type="similarity">
    <text evidence="9">Belongs to the glycosyltransferase 2 family. CrtQ subfamily.</text>
</comment>
<dbReference type="Pfam" id="PF00535">
    <property type="entry name" value="Glycos_transf_2"/>
    <property type="match status" value="1"/>
</dbReference>
<dbReference type="STRING" id="44252.DJ90_1103"/>
<keyword evidence="13" id="KW-1185">Reference proteome</keyword>
<comment type="caution">
    <text evidence="12">The sequence shown here is derived from an EMBL/GenBank/DDBJ whole genome shotgun (WGS) entry which is preliminary data.</text>
</comment>
<evidence type="ECO:0000256" key="7">
    <source>
        <dbReference type="ARBA" id="ARBA00037281"/>
    </source>
</evidence>
<feature type="domain" description="Glycosyltransferase 2-like" evidence="11">
    <location>
        <begin position="34"/>
        <end position="138"/>
    </location>
</feature>
<keyword evidence="4 12" id="KW-0808">Transferase</keyword>
<organism evidence="12 13">
    <name type="scientific">Paenibacillus macerans</name>
    <name type="common">Bacillus macerans</name>
    <dbReference type="NCBI Taxonomy" id="44252"/>
    <lineage>
        <taxon>Bacteria</taxon>
        <taxon>Bacillati</taxon>
        <taxon>Bacillota</taxon>
        <taxon>Bacilli</taxon>
        <taxon>Bacillales</taxon>
        <taxon>Paenibacillaceae</taxon>
        <taxon>Paenibacillus</taxon>
    </lineage>
</organism>
<evidence type="ECO:0000313" key="13">
    <source>
        <dbReference type="Proteomes" id="UP000029278"/>
    </source>
</evidence>
<dbReference type="Proteomes" id="UP000029278">
    <property type="component" value="Unassembled WGS sequence"/>
</dbReference>
<evidence type="ECO:0000313" key="12">
    <source>
        <dbReference type="EMBL" id="KFN10519.1"/>
    </source>
</evidence>
<dbReference type="HOGENOM" id="CLU_049288_0_0_9"/>
<evidence type="ECO:0000256" key="3">
    <source>
        <dbReference type="ARBA" id="ARBA00022676"/>
    </source>
</evidence>
<reference evidence="12 13" key="1">
    <citation type="submission" date="2014-04" db="EMBL/GenBank/DDBJ databases">
        <authorList>
            <person name="Bishop-Lilly K.A."/>
            <person name="Broomall S.M."/>
            <person name="Chain P.S."/>
            <person name="Chertkov O."/>
            <person name="Coyne S.R."/>
            <person name="Daligault H.E."/>
            <person name="Davenport K.W."/>
            <person name="Erkkila T."/>
            <person name="Frey K.G."/>
            <person name="Gibbons H.S."/>
            <person name="Gu W."/>
            <person name="Jaissle J."/>
            <person name="Johnson S.L."/>
            <person name="Koroleva G.I."/>
            <person name="Ladner J.T."/>
            <person name="Lo C.-C."/>
            <person name="Minogue T.D."/>
            <person name="Munk C."/>
            <person name="Palacios G.F."/>
            <person name="Redden C.L."/>
            <person name="Rosenzweig C.N."/>
            <person name="Scholz M.B."/>
            <person name="Teshima H."/>
            <person name="Xu Y."/>
        </authorList>
    </citation>
    <scope>NUCLEOTIDE SEQUENCE [LARGE SCALE GENOMIC DNA]</scope>
    <source>
        <strain evidence="12 13">8244</strain>
    </source>
</reference>
<evidence type="ECO:0000256" key="5">
    <source>
        <dbReference type="ARBA" id="ARBA00022746"/>
    </source>
</evidence>
<keyword evidence="6" id="KW-0472">Membrane</keyword>
<proteinExistence type="inferred from homology"/>
<dbReference type="GO" id="GO:0005886">
    <property type="term" value="C:plasma membrane"/>
    <property type="evidence" value="ECO:0007669"/>
    <property type="project" value="UniProtKB-SubCell"/>
</dbReference>
<dbReference type="Gene3D" id="3.90.550.10">
    <property type="entry name" value="Spore Coat Polysaccharide Biosynthesis Protein SpsA, Chain A"/>
    <property type="match status" value="1"/>
</dbReference>
<dbReference type="InterPro" id="IPR029044">
    <property type="entry name" value="Nucleotide-diphossugar_trans"/>
</dbReference>